<dbReference type="AlphaFoldDB" id="A0A1M5SHV5"/>
<dbReference type="Proteomes" id="UP000189796">
    <property type="component" value="Chromosome I"/>
</dbReference>
<accession>A0A1M5SHV5</accession>
<organism evidence="2 3">
    <name type="scientific">Bradyrhizobium erythrophlei</name>
    <dbReference type="NCBI Taxonomy" id="1437360"/>
    <lineage>
        <taxon>Bacteria</taxon>
        <taxon>Pseudomonadati</taxon>
        <taxon>Pseudomonadota</taxon>
        <taxon>Alphaproteobacteria</taxon>
        <taxon>Hyphomicrobiales</taxon>
        <taxon>Nitrobacteraceae</taxon>
        <taxon>Bradyrhizobium</taxon>
    </lineage>
</organism>
<evidence type="ECO:0000313" key="2">
    <source>
        <dbReference type="EMBL" id="SHH38079.1"/>
    </source>
</evidence>
<proteinExistence type="predicted"/>
<gene>
    <name evidence="2" type="ORF">SAMN05443248_4614</name>
</gene>
<dbReference type="EMBL" id="LT670817">
    <property type="protein sequence ID" value="SHH38079.1"/>
    <property type="molecule type" value="Genomic_DNA"/>
</dbReference>
<protein>
    <recommendedName>
        <fullName evidence="4">Terminase small subunit</fullName>
    </recommendedName>
</protein>
<reference evidence="2 3" key="1">
    <citation type="submission" date="2016-11" db="EMBL/GenBank/DDBJ databases">
        <authorList>
            <person name="Jaros S."/>
            <person name="Januszkiewicz K."/>
            <person name="Wedrychowicz H."/>
        </authorList>
    </citation>
    <scope>NUCLEOTIDE SEQUENCE [LARGE SCALE GENOMIC DNA]</scope>
    <source>
        <strain evidence="2 3">GAS138</strain>
    </source>
</reference>
<evidence type="ECO:0000313" key="3">
    <source>
        <dbReference type="Proteomes" id="UP000189796"/>
    </source>
</evidence>
<evidence type="ECO:0008006" key="4">
    <source>
        <dbReference type="Google" id="ProtNLM"/>
    </source>
</evidence>
<name>A0A1M5SHV5_9BRAD</name>
<evidence type="ECO:0000256" key="1">
    <source>
        <dbReference type="SAM" id="MobiDB-lite"/>
    </source>
</evidence>
<feature type="compositionally biased region" description="Basic and acidic residues" evidence="1">
    <location>
        <begin position="15"/>
        <end position="27"/>
    </location>
</feature>
<sequence length="188" mass="20319">MTEKPTSKRTRGKRRELAPLDPVDAKDGPAMLALPTDRHRAFVRALYTVRPGHGARVKAAKLAGFGTPQSSAQSMATIASRLAHDERVLAAIAEEDQKYIRSSAPRAISALSRLIEDPKAKDHARGIAMVLDRTMPLETVVKVNHDATPAFAETAQVMKRIAELCAKFSLPAPVVIEGRANEANHAGN</sequence>
<dbReference type="RefSeq" id="WP_079603384.1">
    <property type="nucleotide sequence ID" value="NZ_LT670817.1"/>
</dbReference>
<feature type="region of interest" description="Disordered" evidence="1">
    <location>
        <begin position="1"/>
        <end position="28"/>
    </location>
</feature>